<comment type="cofactor">
    <cofactor evidence="1">
        <name>L-ascorbate</name>
        <dbReference type="ChEBI" id="CHEBI:38290"/>
    </cofactor>
</comment>
<dbReference type="GO" id="GO:0005506">
    <property type="term" value="F:iron ion binding"/>
    <property type="evidence" value="ECO:0007669"/>
    <property type="project" value="InterPro"/>
</dbReference>
<organism evidence="7 8">
    <name type="scientific">Triparma retinervis</name>
    <dbReference type="NCBI Taxonomy" id="2557542"/>
    <lineage>
        <taxon>Eukaryota</taxon>
        <taxon>Sar</taxon>
        <taxon>Stramenopiles</taxon>
        <taxon>Ochrophyta</taxon>
        <taxon>Bolidophyceae</taxon>
        <taxon>Parmales</taxon>
        <taxon>Triparmaceae</taxon>
        <taxon>Triparma</taxon>
    </lineage>
</organism>
<dbReference type="PANTHER" id="PTHR10869:SF226">
    <property type="entry name" value="PROLYL 4-HYDROXYLASE ALPHA SUBUNIT DOMAIN-CONTAINING PROTEIN"/>
    <property type="match status" value="1"/>
</dbReference>
<dbReference type="GO" id="GO:0031418">
    <property type="term" value="F:L-ascorbic acid binding"/>
    <property type="evidence" value="ECO:0007669"/>
    <property type="project" value="InterPro"/>
</dbReference>
<reference evidence="7" key="1">
    <citation type="submission" date="2022-07" db="EMBL/GenBank/DDBJ databases">
        <title>Genome analysis of Parmales, a sister group of diatoms, reveals the evolutionary specialization of diatoms from phago-mixotrophs to photoautotrophs.</title>
        <authorList>
            <person name="Ban H."/>
            <person name="Sato S."/>
            <person name="Yoshikawa S."/>
            <person name="Kazumasa Y."/>
            <person name="Nakamura Y."/>
            <person name="Ichinomiya M."/>
            <person name="Saitoh K."/>
            <person name="Sato N."/>
            <person name="Blanc-Mathieu R."/>
            <person name="Endo H."/>
            <person name="Kuwata A."/>
            <person name="Ogata H."/>
        </authorList>
    </citation>
    <scope>NUCLEOTIDE SEQUENCE</scope>
</reference>
<keyword evidence="3" id="KW-0223">Dioxygenase</keyword>
<feature type="non-terminal residue" evidence="7">
    <location>
        <position position="458"/>
    </location>
</feature>
<protein>
    <recommendedName>
        <fullName evidence="6">Prolyl 4-hydroxylase alpha subunit domain-containing protein</fullName>
    </recommendedName>
</protein>
<dbReference type="Proteomes" id="UP001165082">
    <property type="component" value="Unassembled WGS sequence"/>
</dbReference>
<dbReference type="InterPro" id="IPR006620">
    <property type="entry name" value="Pro_4_hyd_alph"/>
</dbReference>
<evidence type="ECO:0000313" key="7">
    <source>
        <dbReference type="EMBL" id="GMH48540.1"/>
    </source>
</evidence>
<dbReference type="PANTHER" id="PTHR10869">
    <property type="entry name" value="PROLYL 4-HYDROXYLASE ALPHA SUBUNIT"/>
    <property type="match status" value="1"/>
</dbReference>
<evidence type="ECO:0000256" key="2">
    <source>
        <dbReference type="ARBA" id="ARBA00022723"/>
    </source>
</evidence>
<dbReference type="InterPro" id="IPR045054">
    <property type="entry name" value="P4HA-like"/>
</dbReference>
<comment type="caution">
    <text evidence="7">The sequence shown here is derived from an EMBL/GenBank/DDBJ whole genome shotgun (WGS) entry which is preliminary data.</text>
</comment>
<evidence type="ECO:0000256" key="4">
    <source>
        <dbReference type="ARBA" id="ARBA00023002"/>
    </source>
</evidence>
<keyword evidence="4" id="KW-0560">Oxidoreductase</keyword>
<evidence type="ECO:0000256" key="5">
    <source>
        <dbReference type="ARBA" id="ARBA00023004"/>
    </source>
</evidence>
<dbReference type="Gene3D" id="2.60.120.620">
    <property type="entry name" value="q2cbj1_9rhob like domain"/>
    <property type="match status" value="1"/>
</dbReference>
<name>A0A9W6ZDQ9_9STRA</name>
<accession>A0A9W6ZDQ9</accession>
<evidence type="ECO:0000259" key="6">
    <source>
        <dbReference type="SMART" id="SM00702"/>
    </source>
</evidence>
<dbReference type="EMBL" id="BRXZ01000606">
    <property type="protein sequence ID" value="GMH48540.1"/>
    <property type="molecule type" value="Genomic_DNA"/>
</dbReference>
<dbReference type="GO" id="GO:0004656">
    <property type="term" value="F:procollagen-proline 4-dioxygenase activity"/>
    <property type="evidence" value="ECO:0007669"/>
    <property type="project" value="TreeGrafter"/>
</dbReference>
<gene>
    <name evidence="7" type="ORF">TrRE_jg6281</name>
</gene>
<evidence type="ECO:0000256" key="3">
    <source>
        <dbReference type="ARBA" id="ARBA00022964"/>
    </source>
</evidence>
<proteinExistence type="predicted"/>
<dbReference type="SMART" id="SM00702">
    <property type="entry name" value="P4Hc"/>
    <property type="match status" value="1"/>
</dbReference>
<dbReference type="AlphaFoldDB" id="A0A9W6ZDQ9"/>
<dbReference type="OrthoDB" id="420380at2759"/>
<evidence type="ECO:0000256" key="1">
    <source>
        <dbReference type="ARBA" id="ARBA00001961"/>
    </source>
</evidence>
<sequence length="458" mass="49153">STPKKKNIQDLNYAVYPRRRNSEAAVLEWGHSAIINAVDAVAATFGPQTSDGSYFEIEAGVVLSEPLDGGLGNGGPTNCPEMEGAIVMLTWEDVRANKVSPVSLASLVQKCGGGAAVVVRVTDDPADQDYVYPLEVGEGEEEEAREIGVPVVMISLNSGNMLAQGGEEGLPERVRIYKGGDRPYFEDVSGGAPLVYLIHNLLSAETIDESQYIVDLGTSAGFSKSGSPNWLEGFTGSPQKDVDDGPATVMLWKGGVDGALKAVDERINQVTGFPVENIGEWGVSKYEVGERKRPGYDGGKGTYHEQSASILVFLNDVEEGGEIYFPSGDRPVKILPKKGMAVVWHNSGQDGNLDKDALYGEMRVKKGTKYTVKKWVSGVGKGWVRANLLPILLLGNKGKSYGWMRTGYNLVLGKMGAERGHEWAEKILLGMIVLVVAGVGKAVEMARGGKKEGKEKGE</sequence>
<dbReference type="GO" id="GO:0005783">
    <property type="term" value="C:endoplasmic reticulum"/>
    <property type="evidence" value="ECO:0007669"/>
    <property type="project" value="TreeGrafter"/>
</dbReference>
<keyword evidence="8" id="KW-1185">Reference proteome</keyword>
<evidence type="ECO:0000313" key="8">
    <source>
        <dbReference type="Proteomes" id="UP001165082"/>
    </source>
</evidence>
<keyword evidence="5" id="KW-0408">Iron</keyword>
<feature type="domain" description="Prolyl 4-hydroxylase alpha subunit" evidence="6">
    <location>
        <begin position="193"/>
        <end position="377"/>
    </location>
</feature>
<keyword evidence="2" id="KW-0479">Metal-binding</keyword>